<feature type="region of interest" description="Disordered" evidence="6">
    <location>
        <begin position="834"/>
        <end position="884"/>
    </location>
</feature>
<feature type="compositionally biased region" description="Low complexity" evidence="6">
    <location>
        <begin position="852"/>
        <end position="870"/>
    </location>
</feature>
<keyword evidence="2 5" id="KW-0812">Transmembrane</keyword>
<evidence type="ECO:0000313" key="8">
    <source>
        <dbReference type="Proteomes" id="UP000697710"/>
    </source>
</evidence>
<dbReference type="EMBL" id="JAGQHR010000236">
    <property type="protein sequence ID" value="MCA9727785.1"/>
    <property type="molecule type" value="Genomic_DNA"/>
</dbReference>
<evidence type="ECO:0000256" key="1">
    <source>
        <dbReference type="ARBA" id="ARBA00022475"/>
    </source>
</evidence>
<comment type="similarity">
    <text evidence="5">Belongs to the UPF0182 family.</text>
</comment>
<accession>A0A956LXU1</accession>
<feature type="transmembrane region" description="Helical" evidence="5">
    <location>
        <begin position="158"/>
        <end position="182"/>
    </location>
</feature>
<reference evidence="7" key="1">
    <citation type="submission" date="2020-04" db="EMBL/GenBank/DDBJ databases">
        <authorList>
            <person name="Zhang T."/>
        </authorList>
    </citation>
    <scope>NUCLEOTIDE SEQUENCE</scope>
    <source>
        <strain evidence="7">HKST-UBA01</strain>
    </source>
</reference>
<evidence type="ECO:0000256" key="5">
    <source>
        <dbReference type="HAMAP-Rule" id="MF_01600"/>
    </source>
</evidence>
<dbReference type="AlphaFoldDB" id="A0A956LXU1"/>
<dbReference type="GO" id="GO:0005886">
    <property type="term" value="C:plasma membrane"/>
    <property type="evidence" value="ECO:0007669"/>
    <property type="project" value="UniProtKB-SubCell"/>
</dbReference>
<dbReference type="GO" id="GO:0005576">
    <property type="term" value="C:extracellular region"/>
    <property type="evidence" value="ECO:0007669"/>
    <property type="project" value="TreeGrafter"/>
</dbReference>
<evidence type="ECO:0000256" key="6">
    <source>
        <dbReference type="SAM" id="MobiDB-lite"/>
    </source>
</evidence>
<organism evidence="7 8">
    <name type="scientific">Eiseniibacteriota bacterium</name>
    <dbReference type="NCBI Taxonomy" id="2212470"/>
    <lineage>
        <taxon>Bacteria</taxon>
        <taxon>Candidatus Eiseniibacteriota</taxon>
    </lineage>
</organism>
<evidence type="ECO:0000313" key="7">
    <source>
        <dbReference type="EMBL" id="MCA9727785.1"/>
    </source>
</evidence>
<dbReference type="Proteomes" id="UP000697710">
    <property type="component" value="Unassembled WGS sequence"/>
</dbReference>
<name>A0A956LXU1_UNCEI</name>
<keyword evidence="4 5" id="KW-0472">Membrane</keyword>
<feature type="transmembrane region" description="Helical" evidence="5">
    <location>
        <begin position="237"/>
        <end position="257"/>
    </location>
</feature>
<dbReference type="PANTHER" id="PTHR39344">
    <property type="entry name" value="UPF0182 PROTEIN SLL1060"/>
    <property type="match status" value="1"/>
</dbReference>
<feature type="transmembrane region" description="Helical" evidence="5">
    <location>
        <begin position="7"/>
        <end position="30"/>
    </location>
</feature>
<feature type="transmembrane region" description="Helical" evidence="5">
    <location>
        <begin position="50"/>
        <end position="70"/>
    </location>
</feature>
<dbReference type="PANTHER" id="PTHR39344:SF1">
    <property type="entry name" value="UPF0182 PROTEIN SLL1060"/>
    <property type="match status" value="1"/>
</dbReference>
<keyword evidence="1 5" id="KW-1003">Cell membrane</keyword>
<protein>
    <recommendedName>
        <fullName evidence="5">UPF0182 protein KC729_08890</fullName>
    </recommendedName>
</protein>
<dbReference type="Pfam" id="PF03699">
    <property type="entry name" value="UPF0182"/>
    <property type="match status" value="1"/>
</dbReference>
<feature type="transmembrane region" description="Helical" evidence="5">
    <location>
        <begin position="96"/>
        <end position="120"/>
    </location>
</feature>
<gene>
    <name evidence="7" type="ORF">KC729_08890</name>
</gene>
<feature type="transmembrane region" description="Helical" evidence="5">
    <location>
        <begin position="194"/>
        <end position="217"/>
    </location>
</feature>
<evidence type="ECO:0000256" key="4">
    <source>
        <dbReference type="ARBA" id="ARBA00023136"/>
    </source>
</evidence>
<dbReference type="HAMAP" id="MF_01600">
    <property type="entry name" value="UPF0182"/>
    <property type="match status" value="1"/>
</dbReference>
<sequence length="931" mass="103059">MSPNRLIVLIVVAIAVIGGFNNLSGLFVDALWFGELGQSAVFWTVLRTKVVLGAIGFLIALLYFGGNLLYANRRSPLRQFPGFGELARALPTQSQLTTLLTVAAVVASGFLGAAAATGWLPFLTCQNQVPFGVNDPLFGRDVAFYLFSLPFLEFLRSWLLGLFGFTLVACTTVYLLKGGLFLEGRLMLRPARHLVFLIAAFGIGLAFHFWLAGFGLLQSARGVTHGASYTDVHAQLPAYRILIGASLVASAVIVAGAFRKSLPLLASGPVLLVLATIIGSAIYPKVLQKIVVEPNELEKETPYIKHNIELTRLAYDLQDIQTESLVPDRLLDASDLAGNEATLRNIRLWDWRPLRSTYAQIQEIRLYYNFVDVDVDRYWIDGTYRQVMLSAREMSPSQIPAEARTWVNQHLKYTHGYGLCLSPVDRVTPEGLPELLIRDIPPTSATNLQVTRPAIYYGEEQLDYALVGTTTDEFDYPIGESNASTRYDGEGGIRIGSWWRRLLFASHLADSKLLLTGYLSGESRILLHRRIQDRLPKLASFLRYDRDPYLVIRDDGTLVWVQDAYTVSNRFPYSEPFGSINYIRNSVKATVDAYDGTTKLYAVDPDDPVLRTYRNAFPTLFTDGSELPETIRRHLRFPEDGFSVQAHVYAKYHMTDPETFYNREDLWEFANESYGGREAPVEPYYVVMRLPGGDEAEMILMVPFTPSNKDNMIAWLAARCDGDRYGERLVFNFPKQTLVYGPRQIEARIDQDPVISQALTLWSQSGSQVIRGNLLVIPIAQGLLYVEPLYLQAEQGELPELKRVILSNGDDIVMEETLDEALASLVGGTPTDWNAAARTGTASTAPGLGSETNGAGTSTPAGAGTDASTGRVRALPPGSLSPEVTNRIEAARSAFAEGQRALRSGDWAAYGAAQRRLQEILDELSAASQTR</sequence>
<keyword evidence="3 5" id="KW-1133">Transmembrane helix</keyword>
<evidence type="ECO:0000256" key="2">
    <source>
        <dbReference type="ARBA" id="ARBA00022692"/>
    </source>
</evidence>
<feature type="transmembrane region" description="Helical" evidence="5">
    <location>
        <begin position="264"/>
        <end position="283"/>
    </location>
</feature>
<comment type="caution">
    <text evidence="7">The sequence shown here is derived from an EMBL/GenBank/DDBJ whole genome shotgun (WGS) entry which is preliminary data.</text>
</comment>
<proteinExistence type="inferred from homology"/>
<reference evidence="7" key="2">
    <citation type="journal article" date="2021" name="Microbiome">
        <title>Successional dynamics and alternative stable states in a saline activated sludge microbial community over 9 years.</title>
        <authorList>
            <person name="Wang Y."/>
            <person name="Ye J."/>
            <person name="Ju F."/>
            <person name="Liu L."/>
            <person name="Boyd J.A."/>
            <person name="Deng Y."/>
            <person name="Parks D.H."/>
            <person name="Jiang X."/>
            <person name="Yin X."/>
            <person name="Woodcroft B.J."/>
            <person name="Tyson G.W."/>
            <person name="Hugenholtz P."/>
            <person name="Polz M.F."/>
            <person name="Zhang T."/>
        </authorList>
    </citation>
    <scope>NUCLEOTIDE SEQUENCE</scope>
    <source>
        <strain evidence="7">HKST-UBA01</strain>
    </source>
</reference>
<evidence type="ECO:0000256" key="3">
    <source>
        <dbReference type="ARBA" id="ARBA00022989"/>
    </source>
</evidence>
<comment type="subcellular location">
    <subcellularLocation>
        <location evidence="5">Cell membrane</location>
        <topology evidence="5">Multi-pass membrane protein</topology>
    </subcellularLocation>
</comment>
<dbReference type="InterPro" id="IPR005372">
    <property type="entry name" value="UPF0182"/>
</dbReference>